<dbReference type="InterPro" id="IPR036890">
    <property type="entry name" value="HATPase_C_sf"/>
</dbReference>
<evidence type="ECO:0000256" key="4">
    <source>
        <dbReference type="ARBA" id="ARBA00022679"/>
    </source>
</evidence>
<keyword evidence="7" id="KW-0472">Membrane</keyword>
<evidence type="ECO:0000313" key="10">
    <source>
        <dbReference type="Proteomes" id="UP000034664"/>
    </source>
</evidence>
<dbReference type="SMART" id="SM00387">
    <property type="entry name" value="HATPase_c"/>
    <property type="match status" value="1"/>
</dbReference>
<dbReference type="GO" id="GO:0000155">
    <property type="term" value="F:phosphorelay sensor kinase activity"/>
    <property type="evidence" value="ECO:0007669"/>
    <property type="project" value="InterPro"/>
</dbReference>
<dbReference type="CDD" id="cd00075">
    <property type="entry name" value="HATPase"/>
    <property type="match status" value="1"/>
</dbReference>
<dbReference type="AlphaFoldDB" id="A0A0G0VIH8"/>
<dbReference type="PATRIC" id="fig|1618482.3.peg.757"/>
<proteinExistence type="predicted"/>
<keyword evidence="7" id="KW-0812">Transmembrane</keyword>
<sequence>MLNIFQSARIKLTLWYLLIIATISGVFSVVIYQGIVREIEQGYYRVEARFIDEQLVITPRQDLHTQIIAQNISTTKQRVQILLLYANGVILIVSGAIAYYLAGQTLEPIAHAMSEQKRFIEDASHELKTPLTALKTAVEVALRDHTLTKKEVTNVLEDNLLAVNTLQVLTEDMLHLSRYNQKQIDKSSVPLDKIILKIIKTFTPLAKKKRISVKKELVPVIITARSSDMEKLFSAIVENALAYTSEGGTIDIYMKKKRSIAEVDITDTGIGISKNDLPHIFDRFYRADQARSKKDHTGYGLGLPIAKQIITQYDGSVEIKSKENVGTLVRITLPREEE</sequence>
<dbReference type="InterPro" id="IPR003594">
    <property type="entry name" value="HATPase_dom"/>
</dbReference>
<evidence type="ECO:0000256" key="3">
    <source>
        <dbReference type="ARBA" id="ARBA00022553"/>
    </source>
</evidence>
<evidence type="ECO:0000256" key="2">
    <source>
        <dbReference type="ARBA" id="ARBA00012438"/>
    </source>
</evidence>
<dbReference type="FunFam" id="3.30.565.10:FF:000006">
    <property type="entry name" value="Sensor histidine kinase WalK"/>
    <property type="match status" value="1"/>
</dbReference>
<evidence type="ECO:0000259" key="8">
    <source>
        <dbReference type="PROSITE" id="PS50109"/>
    </source>
</evidence>
<keyword evidence="6" id="KW-0902">Two-component regulatory system</keyword>
<feature type="domain" description="Histidine kinase" evidence="8">
    <location>
        <begin position="122"/>
        <end position="337"/>
    </location>
</feature>
<dbReference type="SUPFAM" id="SSF47384">
    <property type="entry name" value="Homodimeric domain of signal transducing histidine kinase"/>
    <property type="match status" value="1"/>
</dbReference>
<comment type="caution">
    <text evidence="9">The sequence shown here is derived from an EMBL/GenBank/DDBJ whole genome shotgun (WGS) entry which is preliminary data.</text>
</comment>
<dbReference type="Pfam" id="PF02518">
    <property type="entry name" value="HATPase_c"/>
    <property type="match status" value="1"/>
</dbReference>
<dbReference type="InterPro" id="IPR005467">
    <property type="entry name" value="His_kinase_dom"/>
</dbReference>
<dbReference type="InterPro" id="IPR036097">
    <property type="entry name" value="HisK_dim/P_sf"/>
</dbReference>
<evidence type="ECO:0000313" key="9">
    <source>
        <dbReference type="EMBL" id="KKR71780.1"/>
    </source>
</evidence>
<evidence type="ECO:0000256" key="6">
    <source>
        <dbReference type="ARBA" id="ARBA00023012"/>
    </source>
</evidence>
<dbReference type="GO" id="GO:0005886">
    <property type="term" value="C:plasma membrane"/>
    <property type="evidence" value="ECO:0007669"/>
    <property type="project" value="TreeGrafter"/>
</dbReference>
<dbReference type="Pfam" id="PF00512">
    <property type="entry name" value="HisKA"/>
    <property type="match status" value="1"/>
</dbReference>
<dbReference type="PROSITE" id="PS50109">
    <property type="entry name" value="HIS_KIN"/>
    <property type="match status" value="1"/>
</dbReference>
<dbReference type="GO" id="GO:0016036">
    <property type="term" value="P:cellular response to phosphate starvation"/>
    <property type="evidence" value="ECO:0007669"/>
    <property type="project" value="TreeGrafter"/>
</dbReference>
<dbReference type="Proteomes" id="UP000034664">
    <property type="component" value="Unassembled WGS sequence"/>
</dbReference>
<dbReference type="CDD" id="cd00082">
    <property type="entry name" value="HisKA"/>
    <property type="match status" value="1"/>
</dbReference>
<dbReference type="Gene3D" id="3.30.565.10">
    <property type="entry name" value="Histidine kinase-like ATPase, C-terminal domain"/>
    <property type="match status" value="1"/>
</dbReference>
<dbReference type="EMBL" id="LBZM01000019">
    <property type="protein sequence ID" value="KKR71780.1"/>
    <property type="molecule type" value="Genomic_DNA"/>
</dbReference>
<accession>A0A0G0VIH8</accession>
<reference evidence="9 10" key="1">
    <citation type="journal article" date="2015" name="Nature">
        <title>rRNA introns, odd ribosomes, and small enigmatic genomes across a large radiation of phyla.</title>
        <authorList>
            <person name="Brown C.T."/>
            <person name="Hug L.A."/>
            <person name="Thomas B.C."/>
            <person name="Sharon I."/>
            <person name="Castelle C.J."/>
            <person name="Singh A."/>
            <person name="Wilkins M.J."/>
            <person name="Williams K.H."/>
            <person name="Banfield J.F."/>
        </authorList>
    </citation>
    <scope>NUCLEOTIDE SEQUENCE [LARGE SCALE GENOMIC DNA]</scope>
</reference>
<dbReference type="InterPro" id="IPR050351">
    <property type="entry name" value="BphY/WalK/GraS-like"/>
</dbReference>
<dbReference type="SUPFAM" id="SSF55874">
    <property type="entry name" value="ATPase domain of HSP90 chaperone/DNA topoisomerase II/histidine kinase"/>
    <property type="match status" value="1"/>
</dbReference>
<feature type="transmembrane region" description="Helical" evidence="7">
    <location>
        <begin position="12"/>
        <end position="35"/>
    </location>
</feature>
<gene>
    <name evidence="9" type="ORF">UU14_C0019G0025</name>
</gene>
<dbReference type="Gene3D" id="1.10.287.130">
    <property type="match status" value="1"/>
</dbReference>
<dbReference type="SMART" id="SM00388">
    <property type="entry name" value="HisKA"/>
    <property type="match status" value="1"/>
</dbReference>
<comment type="catalytic activity">
    <reaction evidence="1">
        <text>ATP + protein L-histidine = ADP + protein N-phospho-L-histidine.</text>
        <dbReference type="EC" id="2.7.13.3"/>
    </reaction>
</comment>
<keyword evidence="7" id="KW-1133">Transmembrane helix</keyword>
<dbReference type="InterPro" id="IPR003661">
    <property type="entry name" value="HisK_dim/P_dom"/>
</dbReference>
<dbReference type="PANTHER" id="PTHR45453:SF1">
    <property type="entry name" value="PHOSPHATE REGULON SENSOR PROTEIN PHOR"/>
    <property type="match status" value="1"/>
</dbReference>
<evidence type="ECO:0000256" key="7">
    <source>
        <dbReference type="SAM" id="Phobius"/>
    </source>
</evidence>
<organism evidence="9 10">
    <name type="scientific">Candidatus Roizmanbacteria bacterium GW2011_GWB1_40_7</name>
    <dbReference type="NCBI Taxonomy" id="1618482"/>
    <lineage>
        <taxon>Bacteria</taxon>
        <taxon>Candidatus Roizmaniibacteriota</taxon>
    </lineage>
</organism>
<keyword evidence="4" id="KW-0808">Transferase</keyword>
<name>A0A0G0VIH8_9BACT</name>
<keyword evidence="5 9" id="KW-0418">Kinase</keyword>
<dbReference type="InterPro" id="IPR004358">
    <property type="entry name" value="Sig_transdc_His_kin-like_C"/>
</dbReference>
<dbReference type="EC" id="2.7.13.3" evidence="2"/>
<dbReference type="GO" id="GO:0004721">
    <property type="term" value="F:phosphoprotein phosphatase activity"/>
    <property type="evidence" value="ECO:0007669"/>
    <property type="project" value="TreeGrafter"/>
</dbReference>
<dbReference type="PANTHER" id="PTHR45453">
    <property type="entry name" value="PHOSPHATE REGULON SENSOR PROTEIN PHOR"/>
    <property type="match status" value="1"/>
</dbReference>
<keyword evidence="3" id="KW-0597">Phosphoprotein</keyword>
<evidence type="ECO:0000256" key="5">
    <source>
        <dbReference type="ARBA" id="ARBA00022777"/>
    </source>
</evidence>
<evidence type="ECO:0000256" key="1">
    <source>
        <dbReference type="ARBA" id="ARBA00000085"/>
    </source>
</evidence>
<dbReference type="PRINTS" id="PR00344">
    <property type="entry name" value="BCTRLSENSOR"/>
</dbReference>
<protein>
    <recommendedName>
        <fullName evidence="2">histidine kinase</fullName>
        <ecNumber evidence="2">2.7.13.3</ecNumber>
    </recommendedName>
</protein>
<feature type="transmembrane region" description="Helical" evidence="7">
    <location>
        <begin position="82"/>
        <end position="102"/>
    </location>
</feature>